<comment type="function">
    <text evidence="1">Involved in DNA recombination.</text>
</comment>
<protein>
    <submittedName>
        <fullName evidence="6">DNA recombination protein RmuC</fullName>
    </submittedName>
</protein>
<feature type="coiled-coil region" evidence="5">
    <location>
        <begin position="39"/>
        <end position="101"/>
    </location>
</feature>
<keyword evidence="4" id="KW-0233">DNA recombination</keyword>
<gene>
    <name evidence="6" type="ORF">AHMF7605_05045</name>
</gene>
<dbReference type="AlphaFoldDB" id="A0A2T2YBS1"/>
<dbReference type="RefSeq" id="WP_106927056.1">
    <property type="nucleotide sequence ID" value="NZ_PYFT01000001.1"/>
</dbReference>
<dbReference type="PANTHER" id="PTHR30563">
    <property type="entry name" value="DNA RECOMBINATION PROTEIN RMUC"/>
    <property type="match status" value="1"/>
</dbReference>
<dbReference type="InterPro" id="IPR003798">
    <property type="entry name" value="DNA_recombination_RmuC"/>
</dbReference>
<dbReference type="OrthoDB" id="370725at2"/>
<dbReference type="PANTHER" id="PTHR30563:SF0">
    <property type="entry name" value="DNA RECOMBINATION PROTEIN RMUC"/>
    <property type="match status" value="1"/>
</dbReference>
<evidence type="ECO:0000256" key="5">
    <source>
        <dbReference type="SAM" id="Coils"/>
    </source>
</evidence>
<dbReference type="Pfam" id="PF02646">
    <property type="entry name" value="RmuC"/>
    <property type="match status" value="1"/>
</dbReference>
<dbReference type="EMBL" id="PYFT01000001">
    <property type="protein sequence ID" value="PSR52936.1"/>
    <property type="molecule type" value="Genomic_DNA"/>
</dbReference>
<proteinExistence type="inferred from homology"/>
<evidence type="ECO:0000256" key="1">
    <source>
        <dbReference type="ARBA" id="ARBA00003416"/>
    </source>
</evidence>
<evidence type="ECO:0000256" key="2">
    <source>
        <dbReference type="ARBA" id="ARBA00009840"/>
    </source>
</evidence>
<keyword evidence="3 5" id="KW-0175">Coiled coil</keyword>
<evidence type="ECO:0000256" key="4">
    <source>
        <dbReference type="ARBA" id="ARBA00023172"/>
    </source>
</evidence>
<comment type="similarity">
    <text evidence="2">Belongs to the RmuC family.</text>
</comment>
<dbReference type="Proteomes" id="UP000240357">
    <property type="component" value="Unassembled WGS sequence"/>
</dbReference>
<organism evidence="6 7">
    <name type="scientific">Adhaeribacter arboris</name>
    <dbReference type="NCBI Taxonomy" id="2072846"/>
    <lineage>
        <taxon>Bacteria</taxon>
        <taxon>Pseudomonadati</taxon>
        <taxon>Bacteroidota</taxon>
        <taxon>Cytophagia</taxon>
        <taxon>Cytophagales</taxon>
        <taxon>Hymenobacteraceae</taxon>
        <taxon>Adhaeribacter</taxon>
    </lineage>
</organism>
<accession>A0A2T2YBS1</accession>
<reference evidence="6 7" key="1">
    <citation type="submission" date="2018-03" db="EMBL/GenBank/DDBJ databases">
        <title>Adhaeribacter sp. HMF7605 Genome sequencing and assembly.</title>
        <authorList>
            <person name="Kang H."/>
            <person name="Kang J."/>
            <person name="Cha I."/>
            <person name="Kim H."/>
            <person name="Joh K."/>
        </authorList>
    </citation>
    <scope>NUCLEOTIDE SEQUENCE [LARGE SCALE GENOMIC DNA]</scope>
    <source>
        <strain evidence="6 7">HMF7605</strain>
    </source>
</reference>
<evidence type="ECO:0000256" key="3">
    <source>
        <dbReference type="ARBA" id="ARBA00023054"/>
    </source>
</evidence>
<sequence>MEIAWIIAGFLAGLVGSYLLLKAKLNNAQQQVNQALVAQQVWQTQVQEKNSELAQLKEQLRSETNTIIGLQSELTKTETDLYHLKQKLEDQKLEMEALRTTFLQQFSSVSNQVLINNAEHFKKASAENLEAILSPLKERIKEFETKVDTTYEKSLRENTALKEQITMLAQLNQQMSQDAINLTRALKGERKTQGNWGEYLLEVLLEKSGLKKDEHYRREVVLRNDDNKVYRPDVIINLPGDKHLIIDSKVSLTAYDAYCNCDEETLQLAHLNNHIQSIRSHFLELSRKEYHQLIGVHSPDFVLMFIPIEPAFHLAMQHDRELFIEALNYNVVFVTTSTLLATLRTVEGVWKQESQKNNVLKIARESGLLYDKFANFVEDLKAIGKSIESSQSSYLAAMNKLTEGKGNLIRKVQQLKVLGARTTKTIDTNFLRESDLEPETSPSQPELLEE</sequence>
<name>A0A2T2YBS1_9BACT</name>
<dbReference type="GO" id="GO:0006310">
    <property type="term" value="P:DNA recombination"/>
    <property type="evidence" value="ECO:0007669"/>
    <property type="project" value="UniProtKB-KW"/>
</dbReference>
<evidence type="ECO:0000313" key="7">
    <source>
        <dbReference type="Proteomes" id="UP000240357"/>
    </source>
</evidence>
<keyword evidence="7" id="KW-1185">Reference proteome</keyword>
<evidence type="ECO:0000313" key="6">
    <source>
        <dbReference type="EMBL" id="PSR52936.1"/>
    </source>
</evidence>
<comment type="caution">
    <text evidence="6">The sequence shown here is derived from an EMBL/GenBank/DDBJ whole genome shotgun (WGS) entry which is preliminary data.</text>
</comment>